<evidence type="ECO:0000256" key="2">
    <source>
        <dbReference type="ARBA" id="ARBA00022448"/>
    </source>
</evidence>
<evidence type="ECO:0000256" key="6">
    <source>
        <dbReference type="ARBA" id="ARBA00023010"/>
    </source>
</evidence>
<dbReference type="EMBL" id="DSCQ01000058">
    <property type="protein sequence ID" value="HET21355.1"/>
    <property type="molecule type" value="Genomic_DNA"/>
</dbReference>
<evidence type="ECO:0000313" key="9">
    <source>
        <dbReference type="EMBL" id="HFW31462.1"/>
    </source>
</evidence>
<evidence type="ECO:0000313" key="10">
    <source>
        <dbReference type="EMBL" id="HGF87111.1"/>
    </source>
</evidence>
<dbReference type="InterPro" id="IPR003369">
    <property type="entry name" value="TatA/B/E"/>
</dbReference>
<dbReference type="AlphaFoldDB" id="A0A7C3ZG82"/>
<keyword evidence="2" id="KW-0813">Transport</keyword>
<evidence type="ECO:0000256" key="5">
    <source>
        <dbReference type="ARBA" id="ARBA00022989"/>
    </source>
</evidence>
<evidence type="ECO:0000313" key="8">
    <source>
        <dbReference type="EMBL" id="HET21355.1"/>
    </source>
</evidence>
<organism evidence="10">
    <name type="scientific">Archaeoglobus fulgidus</name>
    <dbReference type="NCBI Taxonomy" id="2234"/>
    <lineage>
        <taxon>Archaea</taxon>
        <taxon>Methanobacteriati</taxon>
        <taxon>Methanobacteriota</taxon>
        <taxon>Archaeoglobi</taxon>
        <taxon>Archaeoglobales</taxon>
        <taxon>Archaeoglobaceae</taxon>
        <taxon>Archaeoglobus</taxon>
    </lineage>
</organism>
<dbReference type="GO" id="GO:0015031">
    <property type="term" value="P:protein transport"/>
    <property type="evidence" value="ECO:0007669"/>
    <property type="project" value="UniProtKB-KW"/>
</dbReference>
<keyword evidence="6" id="KW-0811">Translocation</keyword>
<name>A0A7C3ZG82_ARCFL</name>
<gene>
    <name evidence="8" type="ORF">ENN70_04590</name>
    <name evidence="10" type="ORF">ENR21_01445</name>
    <name evidence="9" type="ORF">ENW66_00695</name>
</gene>
<protein>
    <submittedName>
        <fullName evidence="10">Twin-arginine translocase TatA/TatE family subunit</fullName>
    </submittedName>
</protein>
<keyword evidence="5" id="KW-1133">Transmembrane helix</keyword>
<evidence type="ECO:0000256" key="7">
    <source>
        <dbReference type="ARBA" id="ARBA00023136"/>
    </source>
</evidence>
<sequence>MLGWGEMAIIVIAAVILLGPEKLTDFARELGKLYGEYKKAMRMIELEYIYGVKQISDEELEENLKEKRQQLIEEMKKLN</sequence>
<dbReference type="EMBL" id="DTLB01000001">
    <property type="protein sequence ID" value="HFW31462.1"/>
    <property type="molecule type" value="Genomic_DNA"/>
</dbReference>
<keyword evidence="3" id="KW-0812">Transmembrane</keyword>
<evidence type="ECO:0000256" key="3">
    <source>
        <dbReference type="ARBA" id="ARBA00022692"/>
    </source>
</evidence>
<dbReference type="EMBL" id="DSQD01000048">
    <property type="protein sequence ID" value="HGF87111.1"/>
    <property type="molecule type" value="Genomic_DNA"/>
</dbReference>
<comment type="subcellular location">
    <subcellularLocation>
        <location evidence="1">Membrane</location>
        <topology evidence="1">Single-pass membrane protein</topology>
    </subcellularLocation>
</comment>
<dbReference type="GO" id="GO:0016020">
    <property type="term" value="C:membrane"/>
    <property type="evidence" value="ECO:0007669"/>
    <property type="project" value="UniProtKB-ARBA"/>
</dbReference>
<evidence type="ECO:0000256" key="4">
    <source>
        <dbReference type="ARBA" id="ARBA00022927"/>
    </source>
</evidence>
<evidence type="ECO:0000256" key="1">
    <source>
        <dbReference type="ARBA" id="ARBA00004167"/>
    </source>
</evidence>
<comment type="caution">
    <text evidence="10">The sequence shown here is derived from an EMBL/GenBank/DDBJ whole genome shotgun (WGS) entry which is preliminary data.</text>
</comment>
<dbReference type="Gene3D" id="1.20.5.3310">
    <property type="match status" value="1"/>
</dbReference>
<proteinExistence type="predicted"/>
<accession>A0A7C3ZG82</accession>
<keyword evidence="7" id="KW-0472">Membrane</keyword>
<dbReference type="Pfam" id="PF02416">
    <property type="entry name" value="TatA_B_E"/>
    <property type="match status" value="1"/>
</dbReference>
<reference evidence="10" key="1">
    <citation type="journal article" date="2020" name="mSystems">
        <title>Genome- and Community-Level Interaction Insights into Carbon Utilization and Element Cycling Functions of Hydrothermarchaeota in Hydrothermal Sediment.</title>
        <authorList>
            <person name="Zhou Z."/>
            <person name="Liu Y."/>
            <person name="Xu W."/>
            <person name="Pan J."/>
            <person name="Luo Z.H."/>
            <person name="Li M."/>
        </authorList>
    </citation>
    <scope>NUCLEOTIDE SEQUENCE [LARGE SCALE GENOMIC DNA]</scope>
    <source>
        <strain evidence="8">SpSt-12</strain>
        <strain evidence="10">SpSt-38</strain>
        <strain evidence="9">SpSt-87</strain>
    </source>
</reference>
<keyword evidence="4" id="KW-0653">Protein transport</keyword>